<keyword evidence="4 7" id="KW-1133">Transmembrane helix</keyword>
<dbReference type="InterPro" id="IPR036640">
    <property type="entry name" value="ABC1_TM_sf"/>
</dbReference>
<gene>
    <name evidence="9" type="ORF">PBT88_19600</name>
</gene>
<comment type="subcellular location">
    <subcellularLocation>
        <location evidence="1">Cell membrane</location>
        <topology evidence="1">Multi-pass membrane protein</topology>
    </subcellularLocation>
</comment>
<keyword evidence="5 7" id="KW-0472">Membrane</keyword>
<feature type="transmembrane region" description="Helical" evidence="7">
    <location>
        <begin position="210"/>
        <end position="230"/>
    </location>
</feature>
<dbReference type="PANTHER" id="PTHR11384:SF59">
    <property type="entry name" value="LYSOSOMAL COBALAMIN TRANSPORTER ABCD4"/>
    <property type="match status" value="1"/>
</dbReference>
<sequence>MVQDVAVERDPLSSPEEAAVVLSERPPEIQVDDVWRDVRYGAKLIGLYLRAHPWRDGTLIAVFAVLIIGNGYLGLLSSLASADLMNALAVFNRSAAMTAVGQLVIAATILVAAALVSELLRYILKIRARTILNDRFVEKWMSDDRYYHLGTQDKLDHPEQRIQDDVNIFVTSIIEQGPGIFYFITPLVLYSAQLWRLSPPLEVNFFGTEYILYGYLLYGVLIFSILWTVFTHFIGRKLTRTEVVRQRLEAQFRQEMASIRENREAIAFERGAGLEYRRLTETFSLIRRNWRDYTVANLRVIFATRTPNAVLSVIASLICVPFVLNRTMRIGDIAIVSMAMAVIFQGAGVLVVHYQSLAILRSSASRLRYFDEAMDVRIGGDLALEPAGERAFELHDLTIQYPNGEPMLTVPEFRIAKGSRILVKGPSGSGKSTLLRAVAGLWPHGTGSIRLPDGASVTFLPQRSFMPTATLAGLLTYPQDPARTPDAVLGDLLVRLGLSSLTGRLHEYRNWRDILSPGGRGLTSIREWRQRRGLPANVPPPREKMPDLASDFQPTPRKSYGRRGCVSGAILTAHEAQYQQGYALGLSDKKLAEFVGVAERSAFSWRRRRGLPSNNPDRAHLSPEARAARMLLYSFGYSDARVAREQGVSPSAIERWRGVLKLPANRAHRWDKTTRCRGSRESTDVLTRIKRALPGYLSPADRDDAASNLYMAVMSGGIPIAEIERRAKKFGNAVIGEYASKFGARSLNEDISTDGDGFTLMDTLVDESSSSWLEEMGATVW</sequence>
<dbReference type="Pfam" id="PF00005">
    <property type="entry name" value="ABC_tran"/>
    <property type="match status" value="1"/>
</dbReference>
<dbReference type="GO" id="GO:0005524">
    <property type="term" value="F:ATP binding"/>
    <property type="evidence" value="ECO:0007669"/>
    <property type="project" value="UniProtKB-KW"/>
</dbReference>
<keyword evidence="9" id="KW-0067">ATP-binding</keyword>
<dbReference type="EMBL" id="CP115174">
    <property type="protein sequence ID" value="WBO22321.1"/>
    <property type="molecule type" value="Genomic_DNA"/>
</dbReference>
<feature type="transmembrane region" description="Helical" evidence="7">
    <location>
        <begin position="59"/>
        <end position="80"/>
    </location>
</feature>
<dbReference type="InterPro" id="IPR027417">
    <property type="entry name" value="P-loop_NTPase"/>
</dbReference>
<dbReference type="InterPro" id="IPR050835">
    <property type="entry name" value="ABC_transporter_sub-D"/>
</dbReference>
<keyword evidence="3 7" id="KW-0812">Transmembrane</keyword>
<feature type="domain" description="ABC transmembrane type-1" evidence="8">
    <location>
        <begin position="61"/>
        <end position="358"/>
    </location>
</feature>
<evidence type="ECO:0000256" key="4">
    <source>
        <dbReference type="ARBA" id="ARBA00022989"/>
    </source>
</evidence>
<feature type="transmembrane region" description="Helical" evidence="7">
    <location>
        <begin position="333"/>
        <end position="360"/>
    </location>
</feature>
<dbReference type="SUPFAM" id="SSF52540">
    <property type="entry name" value="P-loop containing nucleoside triphosphate hydrolases"/>
    <property type="match status" value="1"/>
</dbReference>
<evidence type="ECO:0000256" key="6">
    <source>
        <dbReference type="SAM" id="MobiDB-lite"/>
    </source>
</evidence>
<evidence type="ECO:0000256" key="1">
    <source>
        <dbReference type="ARBA" id="ARBA00004651"/>
    </source>
</evidence>
<dbReference type="Gene3D" id="1.20.1560.10">
    <property type="entry name" value="ABC transporter type 1, transmembrane domain"/>
    <property type="match status" value="1"/>
</dbReference>
<keyword evidence="10" id="KW-1185">Reference proteome</keyword>
<name>A0ABY7NPC7_9SPHN</name>
<feature type="transmembrane region" description="Helical" evidence="7">
    <location>
        <begin position="100"/>
        <end position="120"/>
    </location>
</feature>
<protein>
    <submittedName>
        <fullName evidence="9">ATP-binding cassette domain-containing protein</fullName>
    </submittedName>
</protein>
<dbReference type="Proteomes" id="UP001210865">
    <property type="component" value="Chromosome"/>
</dbReference>
<evidence type="ECO:0000256" key="3">
    <source>
        <dbReference type="ARBA" id="ARBA00022692"/>
    </source>
</evidence>
<proteinExistence type="predicted"/>
<dbReference type="SUPFAM" id="SSF90123">
    <property type="entry name" value="ABC transporter transmembrane region"/>
    <property type="match status" value="1"/>
</dbReference>
<evidence type="ECO:0000256" key="2">
    <source>
        <dbReference type="ARBA" id="ARBA00022448"/>
    </source>
</evidence>
<accession>A0ABY7NPC7</accession>
<dbReference type="InterPro" id="IPR003439">
    <property type="entry name" value="ABC_transporter-like_ATP-bd"/>
</dbReference>
<evidence type="ECO:0000256" key="5">
    <source>
        <dbReference type="ARBA" id="ARBA00023136"/>
    </source>
</evidence>
<dbReference type="PROSITE" id="PS50929">
    <property type="entry name" value="ABC_TM1F"/>
    <property type="match status" value="1"/>
</dbReference>
<dbReference type="InterPro" id="IPR011527">
    <property type="entry name" value="ABC1_TM_dom"/>
</dbReference>
<reference evidence="9 10" key="1">
    <citation type="submission" date="2022-12" db="EMBL/GenBank/DDBJ databases">
        <title>Sphingomonas abieness sp. nov., an endophytic bacterium isolated from Abies koreana.</title>
        <authorList>
            <person name="Jiang L."/>
            <person name="Lee J."/>
        </authorList>
    </citation>
    <scope>NUCLEOTIDE SEQUENCE [LARGE SCALE GENOMIC DNA]</scope>
    <source>
        <strain evidence="10">PAMB 00755</strain>
    </source>
</reference>
<dbReference type="PANTHER" id="PTHR11384">
    <property type="entry name" value="ATP-BINDING CASSETTE, SUB-FAMILY D MEMBER"/>
    <property type="match status" value="1"/>
</dbReference>
<keyword evidence="2" id="KW-0813">Transport</keyword>
<dbReference type="Gene3D" id="3.40.50.300">
    <property type="entry name" value="P-loop containing nucleotide triphosphate hydrolases"/>
    <property type="match status" value="1"/>
</dbReference>
<dbReference type="RefSeq" id="WP_270076968.1">
    <property type="nucleotide sequence ID" value="NZ_CP115174.1"/>
</dbReference>
<evidence type="ECO:0000313" key="9">
    <source>
        <dbReference type="EMBL" id="WBO22321.1"/>
    </source>
</evidence>
<organism evidence="9 10">
    <name type="scientific">Sphingomonas abietis</name>
    <dbReference type="NCBI Taxonomy" id="3012344"/>
    <lineage>
        <taxon>Bacteria</taxon>
        <taxon>Pseudomonadati</taxon>
        <taxon>Pseudomonadota</taxon>
        <taxon>Alphaproteobacteria</taxon>
        <taxon>Sphingomonadales</taxon>
        <taxon>Sphingomonadaceae</taxon>
        <taxon>Sphingomonas</taxon>
    </lineage>
</organism>
<feature type="region of interest" description="Disordered" evidence="6">
    <location>
        <begin position="533"/>
        <end position="559"/>
    </location>
</feature>
<evidence type="ECO:0000259" key="8">
    <source>
        <dbReference type="PROSITE" id="PS50929"/>
    </source>
</evidence>
<evidence type="ECO:0000256" key="7">
    <source>
        <dbReference type="SAM" id="Phobius"/>
    </source>
</evidence>
<evidence type="ECO:0000313" key="10">
    <source>
        <dbReference type="Proteomes" id="UP001210865"/>
    </source>
</evidence>
<dbReference type="Pfam" id="PF06472">
    <property type="entry name" value="ABC_membrane_2"/>
    <property type="match status" value="1"/>
</dbReference>
<keyword evidence="9" id="KW-0547">Nucleotide-binding</keyword>